<dbReference type="Proteomes" id="UP000723714">
    <property type="component" value="Unassembled WGS sequence"/>
</dbReference>
<comment type="caution">
    <text evidence="2">The sequence shown here is derived from an EMBL/GenBank/DDBJ whole genome shotgun (WGS) entry which is preliminary data.</text>
</comment>
<feature type="transmembrane region" description="Helical" evidence="1">
    <location>
        <begin position="438"/>
        <end position="458"/>
    </location>
</feature>
<dbReference type="EMBL" id="JABACJ020000002">
    <property type="protein sequence ID" value="MBU3874919.1"/>
    <property type="molecule type" value="Genomic_DNA"/>
</dbReference>
<feature type="transmembrane region" description="Helical" evidence="1">
    <location>
        <begin position="161"/>
        <end position="183"/>
    </location>
</feature>
<keyword evidence="1" id="KW-1133">Transmembrane helix</keyword>
<organism evidence="2 3">
    <name type="scientific">Faecalicatena faecalis</name>
    <dbReference type="NCBI Taxonomy" id="2726362"/>
    <lineage>
        <taxon>Bacteria</taxon>
        <taxon>Bacillati</taxon>
        <taxon>Bacillota</taxon>
        <taxon>Clostridia</taxon>
        <taxon>Lachnospirales</taxon>
        <taxon>Lachnospiraceae</taxon>
        <taxon>Faecalicatena</taxon>
    </lineage>
</organism>
<feature type="transmembrane region" description="Helical" evidence="1">
    <location>
        <begin position="120"/>
        <end position="141"/>
    </location>
</feature>
<gene>
    <name evidence="2" type="ORF">HGO97_003710</name>
</gene>
<evidence type="ECO:0000256" key="1">
    <source>
        <dbReference type="SAM" id="Phobius"/>
    </source>
</evidence>
<dbReference type="Pfam" id="PF13347">
    <property type="entry name" value="MFS_2"/>
    <property type="match status" value="1"/>
</dbReference>
<dbReference type="PANTHER" id="PTHR11328:SF24">
    <property type="entry name" value="MAJOR FACILITATOR SUPERFAMILY (MFS) PROFILE DOMAIN-CONTAINING PROTEIN"/>
    <property type="match status" value="1"/>
</dbReference>
<keyword evidence="3" id="KW-1185">Reference proteome</keyword>
<sequence length="488" mass="52170">MSKRNVDLSPDAKVGILEHLAYGIGGGFATNAVNLFISAFLLIFYTEVMHVNPGAAASIIGISKLLDGLSDLVAGRIIDKTHSRFGKTRIWLLRMIPATIIALLLIYLMPSSLTGAAQLVYIFITYNLASTVCYTLTYVAYMTLNGLMTRNQTSRGLNGGINMVGNVIAGLVGNATIITLLHALSDNPSYSAYGDRSGWVKLLIIWMTVGAVAQLIVVFGTRERVKEGAQATDDSAKETKKETKKADIPFWVTMKALVKNKYWIYNIIICLSINFLMGATGSTTAYYMTYVVGDTAFFQIFSTVNTLSMLAAMLAGFGVMAKFGKRNAVLGGLTIRAIGSLLPLFSSSKGILIVTGVAGGIGYGIAGCAFASMIQDVLTYGEWKNGFSMIGMGNAANSFCNKVGNSLGTIVLGWIMSLSGYVAGAATQTPAAVTGLRVMFIGLPVIFSTISAIAAWLYDLDKIYPKIAADLKEGKYAPGVVAYEEKNK</sequence>
<dbReference type="PANTHER" id="PTHR11328">
    <property type="entry name" value="MAJOR FACILITATOR SUPERFAMILY DOMAIN-CONTAINING PROTEIN"/>
    <property type="match status" value="1"/>
</dbReference>
<feature type="transmembrane region" description="Helical" evidence="1">
    <location>
        <begin position="90"/>
        <end position="108"/>
    </location>
</feature>
<dbReference type="InterPro" id="IPR001927">
    <property type="entry name" value="Na/Gal_symport"/>
</dbReference>
<feature type="transmembrane region" description="Helical" evidence="1">
    <location>
        <begin position="407"/>
        <end position="426"/>
    </location>
</feature>
<feature type="transmembrane region" description="Helical" evidence="1">
    <location>
        <begin position="300"/>
        <end position="321"/>
    </location>
</feature>
<dbReference type="RefSeq" id="WP_216239563.1">
    <property type="nucleotide sequence ID" value="NZ_JABACJ020000002.1"/>
</dbReference>
<evidence type="ECO:0000313" key="3">
    <source>
        <dbReference type="Proteomes" id="UP000723714"/>
    </source>
</evidence>
<evidence type="ECO:0000313" key="2">
    <source>
        <dbReference type="EMBL" id="MBU3874919.1"/>
    </source>
</evidence>
<dbReference type="NCBIfam" id="TIGR00792">
    <property type="entry name" value="gph"/>
    <property type="match status" value="1"/>
</dbReference>
<proteinExistence type="predicted"/>
<feature type="transmembrane region" description="Helical" evidence="1">
    <location>
        <begin position="263"/>
        <end position="288"/>
    </location>
</feature>
<protein>
    <submittedName>
        <fullName evidence="2">Glycoside-pentoside-hexuronide (GPH):cation symporter</fullName>
    </submittedName>
</protein>
<feature type="transmembrane region" description="Helical" evidence="1">
    <location>
        <begin position="20"/>
        <end position="45"/>
    </location>
</feature>
<dbReference type="InterPro" id="IPR039672">
    <property type="entry name" value="MFS_2"/>
</dbReference>
<keyword evidence="1" id="KW-0472">Membrane</keyword>
<name>A0ABS6D070_9FIRM</name>
<feature type="transmembrane region" description="Helical" evidence="1">
    <location>
        <begin position="351"/>
        <end position="374"/>
    </location>
</feature>
<reference evidence="2 3" key="1">
    <citation type="submission" date="2021-06" db="EMBL/GenBank/DDBJ databases">
        <title>Faecalicatena sp. nov. isolated from porcine feces.</title>
        <authorList>
            <person name="Oh B.S."/>
            <person name="Lee J.H."/>
        </authorList>
    </citation>
    <scope>NUCLEOTIDE SEQUENCE [LARGE SCALE GENOMIC DNA]</scope>
    <source>
        <strain evidence="2 3">AGMB00832</strain>
    </source>
</reference>
<feature type="transmembrane region" description="Helical" evidence="1">
    <location>
        <begin position="328"/>
        <end position="345"/>
    </location>
</feature>
<feature type="transmembrane region" description="Helical" evidence="1">
    <location>
        <begin position="203"/>
        <end position="221"/>
    </location>
</feature>
<keyword evidence="1" id="KW-0812">Transmembrane</keyword>
<accession>A0ABS6D070</accession>